<protein>
    <submittedName>
        <fullName evidence="1">Uncharacterized protein</fullName>
    </submittedName>
</protein>
<gene>
    <name evidence="1" type="ORF">MEUPH1_LOCUS12060</name>
</gene>
<organism evidence="1 2">
    <name type="scientific">Macrosiphum euphorbiae</name>
    <name type="common">potato aphid</name>
    <dbReference type="NCBI Taxonomy" id="13131"/>
    <lineage>
        <taxon>Eukaryota</taxon>
        <taxon>Metazoa</taxon>
        <taxon>Ecdysozoa</taxon>
        <taxon>Arthropoda</taxon>
        <taxon>Hexapoda</taxon>
        <taxon>Insecta</taxon>
        <taxon>Pterygota</taxon>
        <taxon>Neoptera</taxon>
        <taxon>Paraneoptera</taxon>
        <taxon>Hemiptera</taxon>
        <taxon>Sternorrhyncha</taxon>
        <taxon>Aphidomorpha</taxon>
        <taxon>Aphidoidea</taxon>
        <taxon>Aphididae</taxon>
        <taxon>Macrosiphini</taxon>
        <taxon>Macrosiphum</taxon>
    </lineage>
</organism>
<dbReference type="InterPro" id="IPR008042">
    <property type="entry name" value="Retrotrans_Pao"/>
</dbReference>
<dbReference type="GO" id="GO:0071897">
    <property type="term" value="P:DNA biosynthetic process"/>
    <property type="evidence" value="ECO:0007669"/>
    <property type="project" value="UniProtKB-ARBA"/>
</dbReference>
<evidence type="ECO:0000313" key="2">
    <source>
        <dbReference type="Proteomes" id="UP001160148"/>
    </source>
</evidence>
<comment type="caution">
    <text evidence="1">The sequence shown here is derived from an EMBL/GenBank/DDBJ whole genome shotgun (WGS) entry which is preliminary data.</text>
</comment>
<reference evidence="1 2" key="1">
    <citation type="submission" date="2023-01" db="EMBL/GenBank/DDBJ databases">
        <authorList>
            <person name="Whitehead M."/>
        </authorList>
    </citation>
    <scope>NUCLEOTIDE SEQUENCE [LARGE SCALE GENOMIC DNA]</scope>
</reference>
<dbReference type="AlphaFoldDB" id="A0AAV0WK45"/>
<sequence length="481" mass="55891">MTKEDMICEEHFIKTHYREKSLRYVVRRPFKEPPPAVNDSYQVAVSRLKRVERALKGQPTLWSMCKDFMYEYEPSNHMKLVQPGEQQPLIYLPHHHVCQLASSSTKLRDVFDGSSKINDLCSLNDRLYRGHKLEKNIVDVITHFRFPAIVCTADIHQMFRQIQVDREDQQFQGIVWRDNPSKPIQSYRLATVTYGLITSPYHALKQLALDEQDTYPIGAQILLKDFYVDKVMTGGDSLREVLHKIHELIALLNQGGFELRKWASNHHVALQHIPSEHQIKGVSFKEDIDSTIKILGINWNTTNDTFTFWAEPMKTISYLTKRELLSEIAKNFDPCGWLAPLVVVAKLIMQQLWEDHIPQHLFNAWKIHRTSFKFLNTFEVPRHIINSSEHSTFLLHGFSDSSEKAYATVVYIVSTQEHSVPTLLADNYENSTFNIKERTVQCSMPLTPTSSTSPSLQLLNRHSNLERLQRIVSYIIRFCRN</sequence>
<dbReference type="SUPFAM" id="SSF56672">
    <property type="entry name" value="DNA/RNA polymerases"/>
    <property type="match status" value="1"/>
</dbReference>
<evidence type="ECO:0000313" key="1">
    <source>
        <dbReference type="EMBL" id="CAI6356315.1"/>
    </source>
</evidence>
<proteinExistence type="predicted"/>
<dbReference type="PANTHER" id="PTHR47331">
    <property type="entry name" value="PHD-TYPE DOMAIN-CONTAINING PROTEIN"/>
    <property type="match status" value="1"/>
</dbReference>
<name>A0AAV0WK45_9HEMI</name>
<dbReference type="Pfam" id="PF05380">
    <property type="entry name" value="Peptidase_A17"/>
    <property type="match status" value="1"/>
</dbReference>
<dbReference type="Proteomes" id="UP001160148">
    <property type="component" value="Unassembled WGS sequence"/>
</dbReference>
<dbReference type="EMBL" id="CARXXK010000002">
    <property type="protein sequence ID" value="CAI6356315.1"/>
    <property type="molecule type" value="Genomic_DNA"/>
</dbReference>
<accession>A0AAV0WK45</accession>
<keyword evidence="2" id="KW-1185">Reference proteome</keyword>
<dbReference type="InterPro" id="IPR043502">
    <property type="entry name" value="DNA/RNA_pol_sf"/>
</dbReference>